<organism evidence="2 3">
    <name type="scientific">Caloramator proteoclasticus DSM 10124</name>
    <dbReference type="NCBI Taxonomy" id="1121262"/>
    <lineage>
        <taxon>Bacteria</taxon>
        <taxon>Bacillati</taxon>
        <taxon>Bacillota</taxon>
        <taxon>Clostridia</taxon>
        <taxon>Eubacteriales</taxon>
        <taxon>Clostridiaceae</taxon>
        <taxon>Caloramator</taxon>
    </lineage>
</organism>
<dbReference type="InterPro" id="IPR002509">
    <property type="entry name" value="NODB_dom"/>
</dbReference>
<protein>
    <submittedName>
        <fullName evidence="2">Peptidoglycan/xylan/chitin deacetylase, PgdA/CDA1 family</fullName>
    </submittedName>
</protein>
<dbReference type="InterPro" id="IPR011330">
    <property type="entry name" value="Glyco_hydro/deAcase_b/a-brl"/>
</dbReference>
<dbReference type="Proteomes" id="UP000184423">
    <property type="component" value="Unassembled WGS sequence"/>
</dbReference>
<evidence type="ECO:0000313" key="3">
    <source>
        <dbReference type="Proteomes" id="UP000184423"/>
    </source>
</evidence>
<name>A0A1M5BFG4_9CLOT</name>
<dbReference type="PANTHER" id="PTHR10587:SF125">
    <property type="entry name" value="POLYSACCHARIDE DEACETYLASE YHEN-RELATED"/>
    <property type="match status" value="1"/>
</dbReference>
<accession>A0A1M5BFG4</accession>
<gene>
    <name evidence="2" type="ORF">SAMN02746091_02467</name>
</gene>
<feature type="domain" description="NodB homology" evidence="1">
    <location>
        <begin position="39"/>
        <end position="226"/>
    </location>
</feature>
<keyword evidence="3" id="KW-1185">Reference proteome</keyword>
<dbReference type="Gene3D" id="3.20.20.370">
    <property type="entry name" value="Glycoside hydrolase/deacetylase"/>
    <property type="match status" value="1"/>
</dbReference>
<dbReference type="GO" id="GO:0005975">
    <property type="term" value="P:carbohydrate metabolic process"/>
    <property type="evidence" value="ECO:0007669"/>
    <property type="project" value="InterPro"/>
</dbReference>
<evidence type="ECO:0000259" key="1">
    <source>
        <dbReference type="PROSITE" id="PS51677"/>
    </source>
</evidence>
<reference evidence="3" key="1">
    <citation type="submission" date="2016-11" db="EMBL/GenBank/DDBJ databases">
        <authorList>
            <person name="Varghese N."/>
            <person name="Submissions S."/>
        </authorList>
    </citation>
    <scope>NUCLEOTIDE SEQUENCE [LARGE SCALE GENOMIC DNA]</scope>
    <source>
        <strain evidence="3">DSM 10124</strain>
    </source>
</reference>
<proteinExistence type="predicted"/>
<dbReference type="PROSITE" id="PS51677">
    <property type="entry name" value="NODB"/>
    <property type="match status" value="1"/>
</dbReference>
<dbReference type="SUPFAM" id="SSF88713">
    <property type="entry name" value="Glycoside hydrolase/deacetylase"/>
    <property type="match status" value="1"/>
</dbReference>
<dbReference type="Pfam" id="PF01522">
    <property type="entry name" value="Polysacc_deac_1"/>
    <property type="match status" value="1"/>
</dbReference>
<evidence type="ECO:0000313" key="2">
    <source>
        <dbReference type="EMBL" id="SHF41188.1"/>
    </source>
</evidence>
<sequence>MKNKFLSILCFLLTGFILYTLSNMELTYRAAVDDSSTVKTIYLTFDDGPSYKITNQILDILKEKEVKATFFLIGNKVEDRAEIVKRIYNEGHSIGLHSYTHKMKQIYKSEDAFIEEMKKTEDAVYNVIGVRPKIIRFPGGSIGHLDEDFHEKLHDLGYKVYDWNARISDGYVPSKSPDVLYKEAIKTSKKWNTVFLLMHCSETDKNTVQALPRIIDYFKEKGYIFKTIDEKTPEYYFKYKKRKP</sequence>
<dbReference type="RefSeq" id="WP_073250041.1">
    <property type="nucleotide sequence ID" value="NZ_FQVG01000070.1"/>
</dbReference>
<dbReference type="AlphaFoldDB" id="A0A1M5BFG4"/>
<dbReference type="PANTHER" id="PTHR10587">
    <property type="entry name" value="GLYCOSYL TRANSFERASE-RELATED"/>
    <property type="match status" value="1"/>
</dbReference>
<dbReference type="CDD" id="cd10944">
    <property type="entry name" value="CE4_SmPgdA_like"/>
    <property type="match status" value="1"/>
</dbReference>
<dbReference type="EMBL" id="FQVG01000070">
    <property type="protein sequence ID" value="SHF41188.1"/>
    <property type="molecule type" value="Genomic_DNA"/>
</dbReference>
<dbReference type="GO" id="GO:0016810">
    <property type="term" value="F:hydrolase activity, acting on carbon-nitrogen (but not peptide) bonds"/>
    <property type="evidence" value="ECO:0007669"/>
    <property type="project" value="InterPro"/>
</dbReference>
<dbReference type="InterPro" id="IPR050248">
    <property type="entry name" value="Polysacc_deacetylase_ArnD"/>
</dbReference>